<dbReference type="SUPFAM" id="SSF52540">
    <property type="entry name" value="P-loop containing nucleoside triphosphate hydrolases"/>
    <property type="match status" value="1"/>
</dbReference>
<evidence type="ECO:0000313" key="5">
    <source>
        <dbReference type="EMBL" id="MBF4691960.1"/>
    </source>
</evidence>
<dbReference type="SMART" id="SM00421">
    <property type="entry name" value="HTH_LUXR"/>
    <property type="match status" value="1"/>
</dbReference>
<dbReference type="PANTHER" id="PTHR44688:SF16">
    <property type="entry name" value="DNA-BINDING TRANSCRIPTIONAL ACTIVATOR DEVR_DOSR"/>
    <property type="match status" value="1"/>
</dbReference>
<dbReference type="PROSITE" id="PS00622">
    <property type="entry name" value="HTH_LUXR_1"/>
    <property type="match status" value="1"/>
</dbReference>
<dbReference type="PROSITE" id="PS50043">
    <property type="entry name" value="HTH_LUXR_2"/>
    <property type="match status" value="1"/>
</dbReference>
<dbReference type="PRINTS" id="PR00038">
    <property type="entry name" value="HTHLUXR"/>
</dbReference>
<dbReference type="SUPFAM" id="SSF46894">
    <property type="entry name" value="C-terminal effector domain of the bipartite response regulators"/>
    <property type="match status" value="1"/>
</dbReference>
<dbReference type="Pfam" id="PF00196">
    <property type="entry name" value="GerE"/>
    <property type="match status" value="1"/>
</dbReference>
<protein>
    <submittedName>
        <fullName evidence="5">Helix-turn-helix transcriptional regulator</fullName>
    </submittedName>
</protein>
<proteinExistence type="predicted"/>
<name>A0ABR9ZNB7_9FIRM</name>
<dbReference type="InterPro" id="IPR036388">
    <property type="entry name" value="WH-like_DNA-bd_sf"/>
</dbReference>
<comment type="caution">
    <text evidence="5">The sequence shown here is derived from an EMBL/GenBank/DDBJ whole genome shotgun (WGS) entry which is preliminary data.</text>
</comment>
<dbReference type="InterPro" id="IPR016032">
    <property type="entry name" value="Sig_transdc_resp-reg_C-effctor"/>
</dbReference>
<dbReference type="RefSeq" id="WP_194700188.1">
    <property type="nucleotide sequence ID" value="NZ_JADKNH010000001.1"/>
</dbReference>
<dbReference type="CDD" id="cd06170">
    <property type="entry name" value="LuxR_C_like"/>
    <property type="match status" value="1"/>
</dbReference>
<keyword evidence="3" id="KW-0804">Transcription</keyword>
<accession>A0ABR9ZNB7</accession>
<keyword evidence="1" id="KW-0805">Transcription regulation</keyword>
<evidence type="ECO:0000256" key="2">
    <source>
        <dbReference type="ARBA" id="ARBA00023125"/>
    </source>
</evidence>
<sequence>MHNESKTRCLYFSDRIISAMKSVVDYPLTIIEAPMGYGKTTAIKTLLTQTDATVLWQKIHDNSLTNFWNTFSELFSKHDVQLSRRLKDLGVPTDSLMLEASLNIIDSMNFENKTILVLDDYHLIQNEVLDKMIAYLVESDIYNLSIILSVRFTEFNRLEEFKLKGYLMFITKETFEFNPEEIRAYFKLCGKPLNLEKATQLYTYTEGWISALYLLMLNFESEDNDYDTTDIYSLMDKVVFKPLDEKSKDLLLSMCIFEGFTAQQAQEIWGRDNAESRINLLVSKNAFITYDAKEKKYDLHSILRSFLEDELHKKAPEYKRKLYKAASWWTHTQGQYLLSMHFSDLASDFESLMKSIEIDKGHSINSDHKDLIIKYVEKCPLEIKAKFPFAMLIYLRRMFTFNETELFKKASQEFMINLQKVNDVPKTYVNKLLGEYYLIMSFSGYNDIEKMSEFHQKSCALLNEPSEIMDNKASWTFGSPSVLYMFHRKSGSLLAEVATIKKAMPFYYELTEGHGSGAEYMMAAEHYYFTGNFEDAEIEVHRVLQLASAIQQNGIIICALFLQIKLAFMRADFQRIQALFNEIRTLVNEKNLYLFMHTLDMCEAQFYSNIHVKRLIPAWISKGELTNTRLFFPTMPYLNLVYGRVLLINEEYLKLIGIADHFMKLANIFPNLLAQIYTQIYLAAAYKQIFRQTEALSALKVALEMALPDKILMPFVENADYVKSLLEELHIQGLYPLEIEEILGIYKTYQKSTKHIVREYFTEDKPVLTERELEIALLAAKGLSNKEISSKLFISTNTVKTQLKNIFEKLGIHSRSLLSPYFEEQQIIKSI</sequence>
<evidence type="ECO:0000256" key="1">
    <source>
        <dbReference type="ARBA" id="ARBA00023015"/>
    </source>
</evidence>
<evidence type="ECO:0000256" key="3">
    <source>
        <dbReference type="ARBA" id="ARBA00023163"/>
    </source>
</evidence>
<keyword evidence="2" id="KW-0238">DNA-binding</keyword>
<dbReference type="InterPro" id="IPR059106">
    <property type="entry name" value="WHD_MalT"/>
</dbReference>
<dbReference type="InterPro" id="IPR000792">
    <property type="entry name" value="Tscrpt_reg_LuxR_C"/>
</dbReference>
<gene>
    <name evidence="5" type="ORF">ISU02_02465</name>
</gene>
<dbReference type="Pfam" id="PF25873">
    <property type="entry name" value="WHD_MalT"/>
    <property type="match status" value="1"/>
</dbReference>
<dbReference type="EMBL" id="JADKNH010000001">
    <property type="protein sequence ID" value="MBF4691960.1"/>
    <property type="molecule type" value="Genomic_DNA"/>
</dbReference>
<dbReference type="Proteomes" id="UP000614200">
    <property type="component" value="Unassembled WGS sequence"/>
</dbReference>
<keyword evidence="6" id="KW-1185">Reference proteome</keyword>
<organism evidence="5 6">
    <name type="scientific">Fusibacter ferrireducens</name>
    <dbReference type="NCBI Taxonomy" id="2785058"/>
    <lineage>
        <taxon>Bacteria</taxon>
        <taxon>Bacillati</taxon>
        <taxon>Bacillota</taxon>
        <taxon>Clostridia</taxon>
        <taxon>Eubacteriales</taxon>
        <taxon>Eubacteriales Family XII. Incertae Sedis</taxon>
        <taxon>Fusibacter</taxon>
    </lineage>
</organism>
<evidence type="ECO:0000259" key="4">
    <source>
        <dbReference type="PROSITE" id="PS50043"/>
    </source>
</evidence>
<dbReference type="PANTHER" id="PTHR44688">
    <property type="entry name" value="DNA-BINDING TRANSCRIPTIONAL ACTIVATOR DEVR_DOSR"/>
    <property type="match status" value="1"/>
</dbReference>
<reference evidence="5 6" key="1">
    <citation type="submission" date="2020-11" db="EMBL/GenBank/DDBJ databases">
        <title>Fusibacter basophilias sp. nov.</title>
        <authorList>
            <person name="Qiu D."/>
        </authorList>
    </citation>
    <scope>NUCLEOTIDE SEQUENCE [LARGE SCALE GENOMIC DNA]</scope>
    <source>
        <strain evidence="5 6">Q10-2</strain>
    </source>
</reference>
<dbReference type="InterPro" id="IPR027417">
    <property type="entry name" value="P-loop_NTPase"/>
</dbReference>
<dbReference type="Gene3D" id="1.25.40.10">
    <property type="entry name" value="Tetratricopeptide repeat domain"/>
    <property type="match status" value="1"/>
</dbReference>
<dbReference type="InterPro" id="IPR011990">
    <property type="entry name" value="TPR-like_helical_dom_sf"/>
</dbReference>
<feature type="domain" description="HTH luxR-type" evidence="4">
    <location>
        <begin position="761"/>
        <end position="826"/>
    </location>
</feature>
<evidence type="ECO:0000313" key="6">
    <source>
        <dbReference type="Proteomes" id="UP000614200"/>
    </source>
</evidence>
<dbReference type="Gene3D" id="1.10.10.10">
    <property type="entry name" value="Winged helix-like DNA-binding domain superfamily/Winged helix DNA-binding domain"/>
    <property type="match status" value="1"/>
</dbReference>